<evidence type="ECO:0000313" key="3">
    <source>
        <dbReference type="Proteomes" id="UP001148838"/>
    </source>
</evidence>
<reference evidence="2 3" key="1">
    <citation type="journal article" date="2022" name="Allergy">
        <title>Genome assembly and annotation of Periplaneta americana reveal a comprehensive cockroach allergen profile.</title>
        <authorList>
            <person name="Wang L."/>
            <person name="Xiong Q."/>
            <person name="Saelim N."/>
            <person name="Wang L."/>
            <person name="Nong W."/>
            <person name="Wan A.T."/>
            <person name="Shi M."/>
            <person name="Liu X."/>
            <person name="Cao Q."/>
            <person name="Hui J.H.L."/>
            <person name="Sookrung N."/>
            <person name="Leung T.F."/>
            <person name="Tungtrongchitr A."/>
            <person name="Tsui S.K.W."/>
        </authorList>
    </citation>
    <scope>NUCLEOTIDE SEQUENCE [LARGE SCALE GENOMIC DNA]</scope>
    <source>
        <strain evidence="2">PWHHKU_190912</strain>
    </source>
</reference>
<name>A0ABQ8TYQ3_PERAM</name>
<dbReference type="Proteomes" id="UP001148838">
    <property type="component" value="Unassembled WGS sequence"/>
</dbReference>
<gene>
    <name evidence="2" type="ORF">ANN_02895</name>
</gene>
<evidence type="ECO:0000256" key="1">
    <source>
        <dbReference type="SAM" id="MobiDB-lite"/>
    </source>
</evidence>
<dbReference type="EMBL" id="JAJSOF020000001">
    <property type="protein sequence ID" value="KAJ4451433.1"/>
    <property type="molecule type" value="Genomic_DNA"/>
</dbReference>
<comment type="caution">
    <text evidence="2">The sequence shown here is derived from an EMBL/GenBank/DDBJ whole genome shotgun (WGS) entry which is preliminary data.</text>
</comment>
<feature type="compositionally biased region" description="Basic and acidic residues" evidence="1">
    <location>
        <begin position="1"/>
        <end position="10"/>
    </location>
</feature>
<proteinExistence type="predicted"/>
<protein>
    <recommendedName>
        <fullName evidence="4">Transposable element Tc1 transposase</fullName>
    </recommendedName>
</protein>
<dbReference type="InterPro" id="IPR036397">
    <property type="entry name" value="RNaseH_sf"/>
</dbReference>
<organism evidence="2 3">
    <name type="scientific">Periplaneta americana</name>
    <name type="common">American cockroach</name>
    <name type="synonym">Blatta americana</name>
    <dbReference type="NCBI Taxonomy" id="6978"/>
    <lineage>
        <taxon>Eukaryota</taxon>
        <taxon>Metazoa</taxon>
        <taxon>Ecdysozoa</taxon>
        <taxon>Arthropoda</taxon>
        <taxon>Hexapoda</taxon>
        <taxon>Insecta</taxon>
        <taxon>Pterygota</taxon>
        <taxon>Neoptera</taxon>
        <taxon>Polyneoptera</taxon>
        <taxon>Dictyoptera</taxon>
        <taxon>Blattodea</taxon>
        <taxon>Blattoidea</taxon>
        <taxon>Blattidae</taxon>
        <taxon>Blattinae</taxon>
        <taxon>Periplaneta</taxon>
    </lineage>
</organism>
<feature type="region of interest" description="Disordered" evidence="1">
    <location>
        <begin position="1"/>
        <end position="26"/>
    </location>
</feature>
<keyword evidence="3" id="KW-1185">Reference proteome</keyword>
<feature type="region of interest" description="Disordered" evidence="1">
    <location>
        <begin position="182"/>
        <end position="204"/>
    </location>
</feature>
<sequence>MDERDDRAEPSQESAEPSGTVDRVGNRSNIWSSLHESPFSVFGQAGRVMVWRKVKEDMKIDNLQPTVKHGGGKVMVWGCMSAAGVGELVFIDVIDKPPQSPDCNPIENLWNELNRRLRKVSVSSKEELKRRLKKEWGRIDGTYKSRIVASMPRRLQHVIQQNGYSTRVSVCVSVRVSVVSGMSDDDEDGEGRRGNPVPARSLLLSNGTNASLNVPIRRTYHY</sequence>
<evidence type="ECO:0000313" key="2">
    <source>
        <dbReference type="EMBL" id="KAJ4451433.1"/>
    </source>
</evidence>
<evidence type="ECO:0008006" key="4">
    <source>
        <dbReference type="Google" id="ProtNLM"/>
    </source>
</evidence>
<accession>A0ABQ8TYQ3</accession>
<dbReference type="Gene3D" id="3.30.420.10">
    <property type="entry name" value="Ribonuclease H-like superfamily/Ribonuclease H"/>
    <property type="match status" value="2"/>
</dbReference>